<dbReference type="Proteomes" id="UP000266861">
    <property type="component" value="Unassembled WGS sequence"/>
</dbReference>
<gene>
    <name evidence="1" type="ORF">Glove_28g8</name>
</gene>
<evidence type="ECO:0000313" key="1">
    <source>
        <dbReference type="EMBL" id="RHZ87945.1"/>
    </source>
</evidence>
<protein>
    <submittedName>
        <fullName evidence="1">Uncharacterized protein</fullName>
    </submittedName>
</protein>
<dbReference type="AlphaFoldDB" id="A0A397JHX0"/>
<name>A0A397JHX0_9GLOM</name>
<sequence length="89" mass="11056">MDISKIVNKNNPKRKETIRMEYPPNELNNRRRPHLNWKERRRERALRVKALRIGLMREERTELEDLNFVEVIAKGRIEIVFHRRRNYFT</sequence>
<accession>A0A397JHX0</accession>
<organism evidence="1 2">
    <name type="scientific">Diversispora epigaea</name>
    <dbReference type="NCBI Taxonomy" id="1348612"/>
    <lineage>
        <taxon>Eukaryota</taxon>
        <taxon>Fungi</taxon>
        <taxon>Fungi incertae sedis</taxon>
        <taxon>Mucoromycota</taxon>
        <taxon>Glomeromycotina</taxon>
        <taxon>Glomeromycetes</taxon>
        <taxon>Diversisporales</taxon>
        <taxon>Diversisporaceae</taxon>
        <taxon>Diversispora</taxon>
    </lineage>
</organism>
<comment type="caution">
    <text evidence="1">The sequence shown here is derived from an EMBL/GenBank/DDBJ whole genome shotgun (WGS) entry which is preliminary data.</text>
</comment>
<evidence type="ECO:0000313" key="2">
    <source>
        <dbReference type="Proteomes" id="UP000266861"/>
    </source>
</evidence>
<keyword evidence="2" id="KW-1185">Reference proteome</keyword>
<proteinExistence type="predicted"/>
<reference evidence="1 2" key="1">
    <citation type="submission" date="2018-08" db="EMBL/GenBank/DDBJ databases">
        <title>Genome and evolution of the arbuscular mycorrhizal fungus Diversispora epigaea (formerly Glomus versiforme) and its bacterial endosymbionts.</title>
        <authorList>
            <person name="Sun X."/>
            <person name="Fei Z."/>
            <person name="Harrison M."/>
        </authorList>
    </citation>
    <scope>NUCLEOTIDE SEQUENCE [LARGE SCALE GENOMIC DNA]</scope>
    <source>
        <strain evidence="1 2">IT104</strain>
    </source>
</reference>
<dbReference type="EMBL" id="PQFF01000026">
    <property type="protein sequence ID" value="RHZ87945.1"/>
    <property type="molecule type" value="Genomic_DNA"/>
</dbReference>